<protein>
    <recommendedName>
        <fullName evidence="3">Kaptin</fullName>
    </recommendedName>
</protein>
<name>A0ABD3WJA4_SINWO</name>
<comment type="caution">
    <text evidence="1">The sequence shown here is derived from an EMBL/GenBank/DDBJ whole genome shotgun (WGS) entry which is preliminary data.</text>
</comment>
<accession>A0ABD3WJA4</accession>
<keyword evidence="2" id="KW-1185">Reference proteome</keyword>
<dbReference type="Proteomes" id="UP001634394">
    <property type="component" value="Unassembled WGS sequence"/>
</dbReference>
<dbReference type="PANTHER" id="PTHR15435:SF2">
    <property type="entry name" value="KICSTOR COMPLEX PROTEIN KAPTIN"/>
    <property type="match status" value="1"/>
</dbReference>
<evidence type="ECO:0000313" key="1">
    <source>
        <dbReference type="EMBL" id="KAL3874054.1"/>
    </source>
</evidence>
<dbReference type="AlphaFoldDB" id="A0ABD3WJA4"/>
<sequence length="510" mass="58330">MEGRNWRWTDAHFCTLPSQTNVYGHTKIQGSDGTNKLLIASLVGKIFSVEYQRIFDKLTPFTREIQFTYIPGDDTEIIAVDALSQCSHGKRLIIAIVFTKADDNESKQFLNLYTSSQYGEEFNMENVAEECRLSLELYFVPYQLTHTEMVSSNGRETVFLLSGSDCKIHLFRECNSEHIFIEEDSGVFFPEFTGTKSCVHWLDIVYIDNYVRRLTAMGHQCGLLIVSIVDVQKLEILRTYTVDHDSPITYISFFTSHNEVNCPEFLKSFIEKKEDERDPQVPEYHLLALSALEPAIVYEHVLQHGLTHPIILPESNKFDAILCGSVTDIDFDGENEILIGTYGQELIAYKFSHSKTQHRRDEVNLSTDSCENPWHCSNNDKTMDPQTFRRVRSQESFPVSLESDNGRSLMDSKKELCTSLKELPKNRQDVQAVEEGCLLWQRSFAYPVIGITKLDIMGDGMENLVVVTLKGVHVLQPDLHEVAEVCLDRLKMLTNENSDKKEKDCIVDDT</sequence>
<gene>
    <name evidence="1" type="ORF">ACJMK2_037118</name>
</gene>
<evidence type="ECO:0000313" key="2">
    <source>
        <dbReference type="Proteomes" id="UP001634394"/>
    </source>
</evidence>
<proteinExistence type="predicted"/>
<dbReference type="InterPro" id="IPR029982">
    <property type="entry name" value="Kptn"/>
</dbReference>
<dbReference type="EMBL" id="JBJQND010000006">
    <property type="protein sequence ID" value="KAL3874054.1"/>
    <property type="molecule type" value="Genomic_DNA"/>
</dbReference>
<reference evidence="1 2" key="1">
    <citation type="submission" date="2024-11" db="EMBL/GenBank/DDBJ databases">
        <title>Chromosome-level genome assembly of the freshwater bivalve Anodonta woodiana.</title>
        <authorList>
            <person name="Chen X."/>
        </authorList>
    </citation>
    <scope>NUCLEOTIDE SEQUENCE [LARGE SCALE GENOMIC DNA]</scope>
    <source>
        <strain evidence="1">MN2024</strain>
        <tissue evidence="1">Gills</tissue>
    </source>
</reference>
<evidence type="ECO:0008006" key="3">
    <source>
        <dbReference type="Google" id="ProtNLM"/>
    </source>
</evidence>
<dbReference type="PANTHER" id="PTHR15435">
    <property type="entry name" value="KICSTOR COMPLEX PROTEIN KAPTIN"/>
    <property type="match status" value="1"/>
</dbReference>
<organism evidence="1 2">
    <name type="scientific">Sinanodonta woodiana</name>
    <name type="common">Chinese pond mussel</name>
    <name type="synonym">Anodonta woodiana</name>
    <dbReference type="NCBI Taxonomy" id="1069815"/>
    <lineage>
        <taxon>Eukaryota</taxon>
        <taxon>Metazoa</taxon>
        <taxon>Spiralia</taxon>
        <taxon>Lophotrochozoa</taxon>
        <taxon>Mollusca</taxon>
        <taxon>Bivalvia</taxon>
        <taxon>Autobranchia</taxon>
        <taxon>Heteroconchia</taxon>
        <taxon>Palaeoheterodonta</taxon>
        <taxon>Unionida</taxon>
        <taxon>Unionoidea</taxon>
        <taxon>Unionidae</taxon>
        <taxon>Unioninae</taxon>
        <taxon>Sinanodonta</taxon>
    </lineage>
</organism>